<evidence type="ECO:0000259" key="4">
    <source>
        <dbReference type="SMART" id="SM00062"/>
    </source>
</evidence>
<organism evidence="6 7">
    <name type="scientific">Neocallimastix californiae</name>
    <dbReference type="NCBI Taxonomy" id="1754190"/>
    <lineage>
        <taxon>Eukaryota</taxon>
        <taxon>Fungi</taxon>
        <taxon>Fungi incertae sedis</taxon>
        <taxon>Chytridiomycota</taxon>
        <taxon>Chytridiomycota incertae sedis</taxon>
        <taxon>Neocallimastigomycetes</taxon>
        <taxon>Neocallimastigales</taxon>
        <taxon>Neocallimastigaceae</taxon>
        <taxon>Neocallimastix</taxon>
    </lineage>
</organism>
<gene>
    <name evidence="6" type="ORF">LY90DRAFT_676673</name>
</gene>
<comment type="subcellular location">
    <subcellularLocation>
        <location evidence="1">Cell envelope</location>
    </subcellularLocation>
</comment>
<keyword evidence="2" id="KW-0732">Signal</keyword>
<protein>
    <submittedName>
        <fullName evidence="6">Periplasmic binding protein-like II</fullName>
    </submittedName>
</protein>
<feature type="domain" description="Solute-binding protein family 3/N-terminal" evidence="4">
    <location>
        <begin position="5"/>
        <end position="228"/>
    </location>
</feature>
<dbReference type="InterPro" id="IPR001320">
    <property type="entry name" value="Iontro_rcpt_C"/>
</dbReference>
<dbReference type="SUPFAM" id="SSF53850">
    <property type="entry name" value="Periplasmic binding protein-like II"/>
    <property type="match status" value="6"/>
</dbReference>
<dbReference type="GO" id="GO:0016020">
    <property type="term" value="C:membrane"/>
    <property type="evidence" value="ECO:0007669"/>
    <property type="project" value="InterPro"/>
</dbReference>
<feature type="domain" description="Solute-binding protein family 3/N-terminal" evidence="4">
    <location>
        <begin position="1218"/>
        <end position="1440"/>
    </location>
</feature>
<name>A0A1Y2ADF2_9FUNG</name>
<accession>A0A1Y2ADF2</accession>
<evidence type="ECO:0000256" key="3">
    <source>
        <dbReference type="SAM" id="Phobius"/>
    </source>
</evidence>
<proteinExistence type="predicted"/>
<evidence type="ECO:0000259" key="5">
    <source>
        <dbReference type="SMART" id="SM00079"/>
    </source>
</evidence>
<feature type="domain" description="Solute-binding protein family 3/N-terminal" evidence="4">
    <location>
        <begin position="732"/>
        <end position="956"/>
    </location>
</feature>
<dbReference type="InterPro" id="IPR001638">
    <property type="entry name" value="Solute-binding_3/MltF_N"/>
</dbReference>
<dbReference type="STRING" id="1754190.A0A1Y2ADF2"/>
<reference evidence="6 7" key="1">
    <citation type="submission" date="2016-08" db="EMBL/GenBank/DDBJ databases">
        <title>A Parts List for Fungal Cellulosomes Revealed by Comparative Genomics.</title>
        <authorList>
            <consortium name="DOE Joint Genome Institute"/>
            <person name="Haitjema C.H."/>
            <person name="Gilmore S.P."/>
            <person name="Henske J.K."/>
            <person name="Solomon K.V."/>
            <person name="De Groot R."/>
            <person name="Kuo A."/>
            <person name="Mondo S.J."/>
            <person name="Salamov A.A."/>
            <person name="Labutti K."/>
            <person name="Zhao Z."/>
            <person name="Chiniquy J."/>
            <person name="Barry K."/>
            <person name="Brewer H.M."/>
            <person name="Purvine S.O."/>
            <person name="Wright A.T."/>
            <person name="Boxma B."/>
            <person name="Van Alen T."/>
            <person name="Hackstein J.H."/>
            <person name="Baker S.E."/>
            <person name="Grigoriev I.V."/>
            <person name="O'Malley M.A."/>
        </authorList>
    </citation>
    <scope>NUCLEOTIDE SEQUENCE [LARGE SCALE GENOMIC DNA]</scope>
    <source>
        <strain evidence="6 7">G1</strain>
    </source>
</reference>
<feature type="domain" description="Solute-binding protein family 3/N-terminal" evidence="4">
    <location>
        <begin position="491"/>
        <end position="714"/>
    </location>
</feature>
<dbReference type="PROSITE" id="PS01039">
    <property type="entry name" value="SBP_BACTERIAL_3"/>
    <property type="match status" value="4"/>
</dbReference>
<comment type="caution">
    <text evidence="6">The sequence shown here is derived from an EMBL/GenBank/DDBJ whole genome shotgun (WGS) entry which is preliminary data.</text>
</comment>
<dbReference type="Gene3D" id="3.40.190.10">
    <property type="entry name" value="Periplasmic binding protein-like II"/>
    <property type="match status" value="12"/>
</dbReference>
<keyword evidence="3" id="KW-1133">Transmembrane helix</keyword>
<feature type="domain" description="Ionotropic glutamate receptor C-terminal" evidence="5">
    <location>
        <begin position="248"/>
        <end position="466"/>
    </location>
</feature>
<keyword evidence="3" id="KW-0812">Transmembrane</keyword>
<evidence type="ECO:0000256" key="1">
    <source>
        <dbReference type="ARBA" id="ARBA00004196"/>
    </source>
</evidence>
<evidence type="ECO:0000256" key="2">
    <source>
        <dbReference type="ARBA" id="ARBA00022729"/>
    </source>
</evidence>
<dbReference type="GO" id="GO:0015276">
    <property type="term" value="F:ligand-gated monoatomic ion channel activity"/>
    <property type="evidence" value="ECO:0007669"/>
    <property type="project" value="InterPro"/>
</dbReference>
<dbReference type="PANTHER" id="PTHR35936">
    <property type="entry name" value="MEMBRANE-BOUND LYTIC MUREIN TRANSGLYCOSYLASE F"/>
    <property type="match status" value="1"/>
</dbReference>
<feature type="domain" description="Solute-binding protein family 3/N-terminal" evidence="4">
    <location>
        <begin position="978"/>
        <end position="1200"/>
    </location>
</feature>
<feature type="domain" description="Solute-binding protein family 3/N-terminal" evidence="4">
    <location>
        <begin position="246"/>
        <end position="469"/>
    </location>
</feature>
<evidence type="ECO:0000313" key="6">
    <source>
        <dbReference type="EMBL" id="ORY20589.1"/>
    </source>
</evidence>
<evidence type="ECO:0000313" key="7">
    <source>
        <dbReference type="Proteomes" id="UP000193920"/>
    </source>
</evidence>
<keyword evidence="7" id="KW-1185">Reference proteome</keyword>
<dbReference type="Pfam" id="PF00497">
    <property type="entry name" value="SBP_bac_3"/>
    <property type="match status" value="7"/>
</dbReference>
<dbReference type="InterPro" id="IPR018313">
    <property type="entry name" value="SBP_3_CS"/>
</dbReference>
<dbReference type="EMBL" id="MCOG01000285">
    <property type="protein sequence ID" value="ORY20589.1"/>
    <property type="molecule type" value="Genomic_DNA"/>
</dbReference>
<dbReference type="Proteomes" id="UP000193920">
    <property type="component" value="Unassembled WGS sequence"/>
</dbReference>
<dbReference type="SMART" id="SM00062">
    <property type="entry name" value="PBPb"/>
    <property type="match status" value="6"/>
</dbReference>
<dbReference type="PANTHER" id="PTHR35936:SF19">
    <property type="entry name" value="AMINO-ACID-BINDING PROTEIN YXEM-RELATED"/>
    <property type="match status" value="1"/>
</dbReference>
<sequence length="1469" mass="165967">MSNGEMIVGIESNKPPMTYINEDGFLTGFDTEFAEAICSKLGIDIVFKEIKWNEKEMELETKSIDCIWNSLTVTEPRREIFEFTRPYINNKQVVVIRRSDASKFTDAKSLSGAKMTAGIATTGEEALLGDPYLSQSDYTASPSQNEAVRVLKEGLYDAIVIDYTLAKGFIRNSKSDLMVIEEIHLQEEQYAVGFRYGSDMAKKIDNLFLNMILDGSLTALSEKYNLYDLYYSIVLTDYDYIMNKGKMIIGFQENSPPMSYYDKNGRLTGFDVEFAKAICKDLGIDIEFKSIIWDEKEINLNNRQIDCIMSGLSVTEERQSIMKFSYIYMGNKQVVVIRKSDASKYTDLESLSEAKFSVETGSVGESIIKNEQSISESNAIETSSTEESVKLLNNGNVDAIIMDYILLLGYIENGFTDLMVIEGINFGTEEYAIGFRYGSDMTIKVNELINNMITDGRLESLAKKYNLIDLYNTAIKIDGKSDMNYIMTKGEMIIGIESNSPLLSYYDNSGRLIGFNIEFATALCSRLGIYVIFKTIDWNQRETELNNKNVDCLWNSISFIENSNNNVDLSMGYLINKQVIVIRKSDISKFTSLESLSGVKMSAGISTFGESLFKSDSYLSKAKYTASSSQNEAIIALENKTVDAIIIDYTLAKVNIENDNSNLMIIGGINLQEDQYKVGFRVGSDMTNKVNNIILDMIIDGSLGSIAKKYDLVDLFIPLKTSDAKYIMDKGKMIIGYDGEYPPMSFYDNNGQLIGFDIDFPKEVCKRLGIEVEFKVIDWNNMGFLLKNRDIDCVWNALTITDDRRTYIQFSRVYMKYRPVIVIRVSDIVKFTDFQIFSSIKISAQLDTPEENAIKKDVNLSKAEYIPSTSYIEAINGLRNKDFDAIVIDSISAIGCISNGYSDLMILNEVDKGEEDAYGIGFRIGSDMTIKINKLIVDMINDGTLELIAKKYGMLDNYKSAIAINEESELDYIMSKGEMTIGIDVDGNPMSYYDDYGELTGFDTEFAKTVCSKLGIDAIFKKIDWDKKEEELNNKNIDCIWDSLTVTEERRKYIKFSNPYLTNRQAVLIRSSDASKFTNLSSLSEAKLTAIFGTISEEVIEEDKYLSKANYTSSSSQEEAIIGLRNNSFDALIIDYTIAKGIITNYDDIININKIRLHEEQYAIGFRLNSDITEKVNDIMLDMILGDTLASLAEKYGLVDLFTPVKITDANYIMNNGKMIIGFDGSMAPMTYYDKNGQLTGFDIDFAKAVCKQLGIEAEFKPVEWSEKENELNNRNIDCIWSCFSITEKRREIIKFSRVYMNNKQIVVIRKSNIIKYHSLESISEAKLSFKIGTLGETAIMKFFPNGNYQGFESIEDALTELQNGKVDVVAIDYTIAKDKINNGGFSDLMIVESIELMNDQYAIGFRHGSDMSKKVNVVIKNMMLDGTLNAIAEKYDLLNLYTKKEQSSTLKVMLILFISLYFVLVLVL</sequence>
<dbReference type="OrthoDB" id="2139083at2759"/>
<feature type="transmembrane region" description="Helical" evidence="3">
    <location>
        <begin position="1449"/>
        <end position="1468"/>
    </location>
</feature>
<dbReference type="SMART" id="SM00079">
    <property type="entry name" value="PBPe"/>
    <property type="match status" value="1"/>
</dbReference>
<keyword evidence="3" id="KW-0472">Membrane</keyword>